<evidence type="ECO:0000256" key="7">
    <source>
        <dbReference type="SAM" id="Phobius"/>
    </source>
</evidence>
<evidence type="ECO:0000256" key="4">
    <source>
        <dbReference type="ARBA" id="ARBA00023157"/>
    </source>
</evidence>
<dbReference type="CDD" id="cd02972">
    <property type="entry name" value="DsbA_family"/>
    <property type="match status" value="1"/>
</dbReference>
<dbReference type="Gene3D" id="3.40.30.10">
    <property type="entry name" value="Glutaredoxin"/>
    <property type="match status" value="1"/>
</dbReference>
<dbReference type="InterPro" id="IPR012336">
    <property type="entry name" value="Thioredoxin-like_fold"/>
</dbReference>
<reference evidence="9 10" key="1">
    <citation type="submission" date="2020-08" db="EMBL/GenBank/DDBJ databases">
        <title>Sequencing the genomes of 1000 actinobacteria strains.</title>
        <authorList>
            <person name="Klenk H.-P."/>
        </authorList>
    </citation>
    <scope>NUCLEOTIDE SEQUENCE [LARGE SCALE GENOMIC DNA]</scope>
    <source>
        <strain evidence="9 10">DSM 43675</strain>
    </source>
</reference>
<dbReference type="GO" id="GO:0016491">
    <property type="term" value="F:oxidoreductase activity"/>
    <property type="evidence" value="ECO:0007669"/>
    <property type="project" value="UniProtKB-KW"/>
</dbReference>
<keyword evidence="10" id="KW-1185">Reference proteome</keyword>
<evidence type="ECO:0000256" key="5">
    <source>
        <dbReference type="ARBA" id="ARBA00023284"/>
    </source>
</evidence>
<keyword evidence="7" id="KW-0812">Transmembrane</keyword>
<keyword evidence="5" id="KW-0676">Redox-active center</keyword>
<comment type="similarity">
    <text evidence="1">Belongs to the thioredoxin family. DsbA subfamily.</text>
</comment>
<evidence type="ECO:0000313" key="9">
    <source>
        <dbReference type="EMBL" id="MBB6393891.1"/>
    </source>
</evidence>
<dbReference type="RefSeq" id="WP_185023629.1">
    <property type="nucleotide sequence ID" value="NZ_JACHMQ010000001.1"/>
</dbReference>
<feature type="transmembrane region" description="Helical" evidence="7">
    <location>
        <begin position="30"/>
        <end position="52"/>
    </location>
</feature>
<evidence type="ECO:0000256" key="1">
    <source>
        <dbReference type="ARBA" id="ARBA00005791"/>
    </source>
</evidence>
<evidence type="ECO:0000256" key="3">
    <source>
        <dbReference type="ARBA" id="ARBA00023002"/>
    </source>
</evidence>
<dbReference type="PANTHER" id="PTHR13887">
    <property type="entry name" value="GLUTATHIONE S-TRANSFERASE KAPPA"/>
    <property type="match status" value="1"/>
</dbReference>
<feature type="domain" description="Thioredoxin-like fold" evidence="8">
    <location>
        <begin position="89"/>
        <end position="247"/>
    </location>
</feature>
<dbReference type="EMBL" id="JACHMQ010000001">
    <property type="protein sequence ID" value="MBB6393891.1"/>
    <property type="molecule type" value="Genomic_DNA"/>
</dbReference>
<keyword evidence="4" id="KW-1015">Disulfide bond</keyword>
<sequence>MSEQGREPSARGRLAEERARDAVRRRRRRALLVVLGAVTVAAVAVVVVVVALSRSGEEPLKNSYKGALAPAARQRDGSVAMAQPGVSSPVLDVWEDFQCPACKAMEERVGATMKELAAQGRVKVVYRPFQLFQQDPLMSNSRRAANAAACMPAEHWVAYHDKLYAEQPPEGDTGFSTGDLVRWGERLGVTDPSFAACVRGDQKIGTVNQASAQAGRAGVDATPYLALNGKKVGNDALASPNDLKKAVAEAGGGAPVPGSTQSSGTAGGSGAAAAKMTISSRS</sequence>
<evidence type="ECO:0000313" key="10">
    <source>
        <dbReference type="Proteomes" id="UP000546324"/>
    </source>
</evidence>
<name>A0A7X0FUE5_9ACTN</name>
<gene>
    <name evidence="9" type="ORF">BKA00_000805</name>
</gene>
<keyword evidence="9" id="KW-0413">Isomerase</keyword>
<keyword evidence="7" id="KW-1133">Transmembrane helix</keyword>
<dbReference type="PANTHER" id="PTHR13887:SF14">
    <property type="entry name" value="DISULFIDE BOND FORMATION PROTEIN D"/>
    <property type="match status" value="1"/>
</dbReference>
<dbReference type="AlphaFoldDB" id="A0A7X0FUE5"/>
<dbReference type="InterPro" id="IPR036249">
    <property type="entry name" value="Thioredoxin-like_sf"/>
</dbReference>
<dbReference type="SUPFAM" id="SSF52833">
    <property type="entry name" value="Thioredoxin-like"/>
    <property type="match status" value="1"/>
</dbReference>
<accession>A0A7X0FUE5</accession>
<organism evidence="9 10">
    <name type="scientific">Actinomadura coerulea</name>
    <dbReference type="NCBI Taxonomy" id="46159"/>
    <lineage>
        <taxon>Bacteria</taxon>
        <taxon>Bacillati</taxon>
        <taxon>Actinomycetota</taxon>
        <taxon>Actinomycetes</taxon>
        <taxon>Streptosporangiales</taxon>
        <taxon>Thermomonosporaceae</taxon>
        <taxon>Actinomadura</taxon>
    </lineage>
</organism>
<comment type="caution">
    <text evidence="9">The sequence shown here is derived from an EMBL/GenBank/DDBJ whole genome shotgun (WGS) entry which is preliminary data.</text>
</comment>
<evidence type="ECO:0000259" key="8">
    <source>
        <dbReference type="Pfam" id="PF13462"/>
    </source>
</evidence>
<dbReference type="Proteomes" id="UP000546324">
    <property type="component" value="Unassembled WGS sequence"/>
</dbReference>
<keyword evidence="7" id="KW-0472">Membrane</keyword>
<proteinExistence type="inferred from homology"/>
<dbReference type="Pfam" id="PF13462">
    <property type="entry name" value="Thioredoxin_4"/>
    <property type="match status" value="1"/>
</dbReference>
<feature type="region of interest" description="Disordered" evidence="6">
    <location>
        <begin position="247"/>
        <end position="282"/>
    </location>
</feature>
<keyword evidence="3" id="KW-0560">Oxidoreductase</keyword>
<evidence type="ECO:0000256" key="6">
    <source>
        <dbReference type="SAM" id="MobiDB-lite"/>
    </source>
</evidence>
<dbReference type="GO" id="GO:0016853">
    <property type="term" value="F:isomerase activity"/>
    <property type="evidence" value="ECO:0007669"/>
    <property type="project" value="UniProtKB-KW"/>
</dbReference>
<evidence type="ECO:0000256" key="2">
    <source>
        <dbReference type="ARBA" id="ARBA00022729"/>
    </source>
</evidence>
<protein>
    <submittedName>
        <fullName evidence="9">Protein-disulfide isomerase</fullName>
    </submittedName>
</protein>
<keyword evidence="2" id="KW-0732">Signal</keyword>